<sequence>MDTSELWDSDFDLETAYQNIENFEYQENLSTQPFGTFSLDVPNVNHWTFKTNQTTDTEKQEDTTQNINHTSNLPPNIDFLEDSNDFHDIILETISETNTGTDINVATCSSNVNNTATCIAPPSCSKSDKFNKRFEQINENEREQFMLDRENDNTKRKMKSCVKIFTDYILSIRNVQEEIFNIDPKQLDEYLQEFYVGLRKENAKEGESNEYQPSTLDGYMSMICRYLKQNGYKYDIKIDDEFKKSRDCLKAKKQQLKEMGMGNRPYVSDAVELSDEETMIEAGSLGMDNPEGLVTLLWYLNTRNFGLRGCHEHRQLKWGDVKLVAIPEKHLVYNERLTKTRDGTNCKNTRAYAPKAWINHDNPEKCHVSAYEKYKNHRPQEMQNDTSPFYLGINHSKKGKAVTWYKNMPMGEGKLRTLMKSAATKANITDKKLTNHSGRRTAVTRLIEEGLPLTVVQQHTGHKNIQSLLSYQKNSLKKQKEIAHVLDGGSSESVSNSKGQPEQRSESPGVPTKSDQNNNADTSQLKNSAMLFPQGTIINGGNFNFNFGNSTTSSTCQDDNAGPKLKRRRVQVIESDSD</sequence>
<evidence type="ECO:0000256" key="3">
    <source>
        <dbReference type="ARBA" id="ARBA00022843"/>
    </source>
</evidence>
<proteinExistence type="predicted"/>
<keyword evidence="2" id="KW-0597">Phosphoprotein</keyword>
<feature type="region of interest" description="Disordered" evidence="5">
    <location>
        <begin position="53"/>
        <end position="75"/>
    </location>
</feature>
<dbReference type="PANTHER" id="PTHR46963">
    <property type="entry name" value="SIMILAR TO RIKEN CDNA E130308A19"/>
    <property type="match status" value="1"/>
</dbReference>
<dbReference type="InterPro" id="IPR013762">
    <property type="entry name" value="Integrase-like_cat_sf"/>
</dbReference>
<dbReference type="GO" id="GO:0003677">
    <property type="term" value="F:DNA binding"/>
    <property type="evidence" value="ECO:0007669"/>
    <property type="project" value="InterPro"/>
</dbReference>
<dbReference type="AlphaFoldDB" id="A0A8B6HMW6"/>
<evidence type="ECO:0000313" key="8">
    <source>
        <dbReference type="Proteomes" id="UP000596742"/>
    </source>
</evidence>
<evidence type="ECO:0000313" key="7">
    <source>
        <dbReference type="EMBL" id="VDI82499.1"/>
    </source>
</evidence>
<feature type="region of interest" description="Disordered" evidence="5">
    <location>
        <begin position="553"/>
        <end position="578"/>
    </location>
</feature>
<gene>
    <name evidence="7" type="ORF">MGAL_10B092829</name>
</gene>
<evidence type="ECO:0000259" key="6">
    <source>
        <dbReference type="PROSITE" id="PS51898"/>
    </source>
</evidence>
<keyword evidence="4" id="KW-0233">DNA recombination</keyword>
<keyword evidence="3" id="KW-0832">Ubl conjugation</keyword>
<dbReference type="PROSITE" id="PS51898">
    <property type="entry name" value="TYR_RECOMBINASE"/>
    <property type="match status" value="1"/>
</dbReference>
<keyword evidence="1" id="KW-1017">Isopeptide bond</keyword>
<evidence type="ECO:0000256" key="5">
    <source>
        <dbReference type="SAM" id="MobiDB-lite"/>
    </source>
</evidence>
<protein>
    <recommendedName>
        <fullName evidence="6">Tyr recombinase domain-containing protein</fullName>
    </recommendedName>
</protein>
<dbReference type="OrthoDB" id="6119946at2759"/>
<dbReference type="InterPro" id="IPR042838">
    <property type="entry name" value="KIAA1958"/>
</dbReference>
<organism evidence="7 8">
    <name type="scientific">Mytilus galloprovincialis</name>
    <name type="common">Mediterranean mussel</name>
    <dbReference type="NCBI Taxonomy" id="29158"/>
    <lineage>
        <taxon>Eukaryota</taxon>
        <taxon>Metazoa</taxon>
        <taxon>Spiralia</taxon>
        <taxon>Lophotrochozoa</taxon>
        <taxon>Mollusca</taxon>
        <taxon>Bivalvia</taxon>
        <taxon>Autobranchia</taxon>
        <taxon>Pteriomorphia</taxon>
        <taxon>Mytilida</taxon>
        <taxon>Mytiloidea</taxon>
        <taxon>Mytilidae</taxon>
        <taxon>Mytilinae</taxon>
        <taxon>Mytilus</taxon>
    </lineage>
</organism>
<dbReference type="PANTHER" id="PTHR46963:SF2">
    <property type="match status" value="1"/>
</dbReference>
<feature type="compositionally biased region" description="Polar residues" evidence="5">
    <location>
        <begin position="490"/>
        <end position="502"/>
    </location>
</feature>
<dbReference type="Pfam" id="PF12012">
    <property type="entry name" value="DUF3504"/>
    <property type="match status" value="1"/>
</dbReference>
<keyword evidence="8" id="KW-1185">Reference proteome</keyword>
<dbReference type="InterPro" id="IPR011010">
    <property type="entry name" value="DNA_brk_join_enz"/>
</dbReference>
<accession>A0A8B6HMW6</accession>
<evidence type="ECO:0000256" key="1">
    <source>
        <dbReference type="ARBA" id="ARBA00022499"/>
    </source>
</evidence>
<dbReference type="CDD" id="cd00397">
    <property type="entry name" value="DNA_BRE_C"/>
    <property type="match status" value="1"/>
</dbReference>
<reference evidence="7" key="1">
    <citation type="submission" date="2018-11" db="EMBL/GenBank/DDBJ databases">
        <authorList>
            <person name="Alioto T."/>
            <person name="Alioto T."/>
        </authorList>
    </citation>
    <scope>NUCLEOTIDE SEQUENCE</scope>
</reference>
<dbReference type="Proteomes" id="UP000596742">
    <property type="component" value="Unassembled WGS sequence"/>
</dbReference>
<name>A0A8B6HMW6_MYTGA</name>
<dbReference type="EMBL" id="UYJE01010368">
    <property type="protein sequence ID" value="VDI82499.1"/>
    <property type="molecule type" value="Genomic_DNA"/>
</dbReference>
<dbReference type="InterPro" id="IPR021893">
    <property type="entry name" value="ZMYM2-like_C"/>
</dbReference>
<dbReference type="InterPro" id="IPR002104">
    <property type="entry name" value="Integrase_catalytic"/>
</dbReference>
<dbReference type="GO" id="GO:0006310">
    <property type="term" value="P:DNA recombination"/>
    <property type="evidence" value="ECO:0007669"/>
    <property type="project" value="UniProtKB-KW"/>
</dbReference>
<feature type="region of interest" description="Disordered" evidence="5">
    <location>
        <begin position="486"/>
        <end position="521"/>
    </location>
</feature>
<evidence type="ECO:0000256" key="4">
    <source>
        <dbReference type="ARBA" id="ARBA00023172"/>
    </source>
</evidence>
<comment type="caution">
    <text evidence="7">The sequence shown here is derived from an EMBL/GenBank/DDBJ whole genome shotgun (WGS) entry which is preliminary data.</text>
</comment>
<evidence type="ECO:0000256" key="2">
    <source>
        <dbReference type="ARBA" id="ARBA00022553"/>
    </source>
</evidence>
<dbReference type="GO" id="GO:0015074">
    <property type="term" value="P:DNA integration"/>
    <property type="evidence" value="ECO:0007669"/>
    <property type="project" value="InterPro"/>
</dbReference>
<dbReference type="SUPFAM" id="SSF56349">
    <property type="entry name" value="DNA breaking-rejoining enzymes"/>
    <property type="match status" value="1"/>
</dbReference>
<dbReference type="Gene3D" id="1.10.443.10">
    <property type="entry name" value="Intergrase catalytic core"/>
    <property type="match status" value="1"/>
</dbReference>
<feature type="domain" description="Tyr recombinase" evidence="6">
    <location>
        <begin position="266"/>
        <end position="484"/>
    </location>
</feature>